<name>A0A540KDL6_MALBA</name>
<dbReference type="EMBL" id="VIEB01001426">
    <property type="protein sequence ID" value="TQD72289.1"/>
    <property type="molecule type" value="Genomic_DNA"/>
</dbReference>
<dbReference type="AlphaFoldDB" id="A0A540KDL6"/>
<keyword evidence="1" id="KW-0479">Metal-binding</keyword>
<dbReference type="STRING" id="106549.A0A540KDL6"/>
<feature type="domain" description="Mitochondrial Rho GTPase 1/3 EF hand associated type-1" evidence="3">
    <location>
        <begin position="31"/>
        <end position="99"/>
    </location>
</feature>
<dbReference type="Proteomes" id="UP000315295">
    <property type="component" value="Unassembled WGS sequence"/>
</dbReference>
<keyword evidence="5" id="KW-1185">Reference proteome</keyword>
<dbReference type="GO" id="GO:0046872">
    <property type="term" value="F:metal ion binding"/>
    <property type="evidence" value="ECO:0007669"/>
    <property type="project" value="UniProtKB-KW"/>
</dbReference>
<dbReference type="InterPro" id="IPR052266">
    <property type="entry name" value="Miro-EF-hand_domain"/>
</dbReference>
<gene>
    <name evidence="4" type="ORF">C1H46_042193</name>
</gene>
<evidence type="ECO:0000313" key="5">
    <source>
        <dbReference type="Proteomes" id="UP000315295"/>
    </source>
</evidence>
<comment type="caution">
    <text evidence="4">The sequence shown here is derived from an EMBL/GenBank/DDBJ whole genome shotgun (WGS) entry which is preliminary data.</text>
</comment>
<evidence type="ECO:0000313" key="4">
    <source>
        <dbReference type="EMBL" id="TQD72289.1"/>
    </source>
</evidence>
<proteinExistence type="predicted"/>
<dbReference type="PANTHER" id="PTHR46819:SF1">
    <property type="entry name" value="EF-HAND CALCIUM-BINDING DOMAIN-CONTAINING PROTEIN 7"/>
    <property type="match status" value="1"/>
</dbReference>
<dbReference type="Gene3D" id="1.10.238.10">
    <property type="entry name" value="EF-hand"/>
    <property type="match status" value="1"/>
</dbReference>
<dbReference type="PANTHER" id="PTHR46819">
    <property type="entry name" value="EF-HAND CALCIUM-BINDING DOMAIN-CONTAINING PROTEIN 7"/>
    <property type="match status" value="1"/>
</dbReference>
<organism evidence="4 5">
    <name type="scientific">Malus baccata</name>
    <name type="common">Siberian crab apple</name>
    <name type="synonym">Pyrus baccata</name>
    <dbReference type="NCBI Taxonomy" id="106549"/>
    <lineage>
        <taxon>Eukaryota</taxon>
        <taxon>Viridiplantae</taxon>
        <taxon>Streptophyta</taxon>
        <taxon>Embryophyta</taxon>
        <taxon>Tracheophyta</taxon>
        <taxon>Spermatophyta</taxon>
        <taxon>Magnoliopsida</taxon>
        <taxon>eudicotyledons</taxon>
        <taxon>Gunneridae</taxon>
        <taxon>Pentapetalae</taxon>
        <taxon>rosids</taxon>
        <taxon>fabids</taxon>
        <taxon>Rosales</taxon>
        <taxon>Rosaceae</taxon>
        <taxon>Amygdaloideae</taxon>
        <taxon>Maleae</taxon>
        <taxon>Malus</taxon>
    </lineage>
</organism>
<dbReference type="Pfam" id="PF08355">
    <property type="entry name" value="EF_assoc_1"/>
    <property type="match status" value="1"/>
</dbReference>
<accession>A0A540KDL6</accession>
<evidence type="ECO:0000256" key="2">
    <source>
        <dbReference type="ARBA" id="ARBA00022737"/>
    </source>
</evidence>
<evidence type="ECO:0000259" key="3">
    <source>
        <dbReference type="Pfam" id="PF08355"/>
    </source>
</evidence>
<reference evidence="4 5" key="1">
    <citation type="journal article" date="2019" name="G3 (Bethesda)">
        <title>Sequencing of a Wild Apple (Malus baccata) Genome Unravels the Differences Between Cultivated and Wild Apple Species Regarding Disease Resistance and Cold Tolerance.</title>
        <authorList>
            <person name="Chen X."/>
        </authorList>
    </citation>
    <scope>NUCLEOTIDE SEQUENCE [LARGE SCALE GENOMIC DNA]</scope>
    <source>
        <strain evidence="5">cv. Shandingzi</strain>
        <tissue evidence="4">Leaves</tissue>
    </source>
</reference>
<keyword evidence="2" id="KW-0677">Repeat</keyword>
<sequence>MQIREIPPEEYKMPLVWIDLEMTGEGKIIPWSEAPYKDAAERTASGNLPLNVFLSEWALMTLLNPNRSLANLIYVGYNGSPASAIHVTRRRSVDRKRQKRERNVSCFIFGPKNAGKSPLLNSFIGRL</sequence>
<dbReference type="InterPro" id="IPR013566">
    <property type="entry name" value="EF_hand_assoc_1"/>
</dbReference>
<protein>
    <recommendedName>
        <fullName evidence="3">Mitochondrial Rho GTPase 1/3 EF hand associated type-1 domain-containing protein</fullName>
    </recommendedName>
</protein>
<evidence type="ECO:0000256" key="1">
    <source>
        <dbReference type="ARBA" id="ARBA00022723"/>
    </source>
</evidence>